<sequence>MVIITTTLQLIMSLKKQKKVNSLGRAIHYEPGEILNEETESRYLREAPVPKGKGRRVIAQCGRCGEEFEAAIHHIKEGQFCRKCAKEIVAFKNKSRGRYFTSGEIINKDSGTVFLHLVPQQKGADRTGCFKCGFCGRIYETKVSLAVKGCCCRKCALEKIHSKVRKYNPGDLIESKQGNHFLFLEEGSGQQSESRLTRDGMFVRVNEKTGEWIKKPFYAQLGHVVSGNCTGGTYSSGEENFKKALDELKISYNREVTFPDLLSDKGRNLRFDFLCFYKGQKILVELDGLQHECPISVFGGEESFKLLHKHDLQKNEYVKNHLSYILKRITWRDYNKIDSEYVLNFLNEIVKEV</sequence>
<protein>
    <submittedName>
        <fullName evidence="1">Restriction enzyme</fullName>
    </submittedName>
</protein>
<name>A0A8S5SW23_9CAUD</name>
<proteinExistence type="predicted"/>
<reference evidence="1" key="1">
    <citation type="journal article" date="2021" name="Proc. Natl. Acad. Sci. U.S.A.">
        <title>A Catalog of Tens of Thousands of Viruses from Human Metagenomes Reveals Hidden Associations with Chronic Diseases.</title>
        <authorList>
            <person name="Tisza M.J."/>
            <person name="Buck C.B."/>
        </authorList>
    </citation>
    <scope>NUCLEOTIDE SEQUENCE</scope>
    <source>
        <strain evidence="1">CtZHD14</strain>
    </source>
</reference>
<accession>A0A8S5SW23</accession>
<dbReference type="EMBL" id="BK032687">
    <property type="protein sequence ID" value="DAF55166.1"/>
    <property type="molecule type" value="Genomic_DNA"/>
</dbReference>
<dbReference type="Gene3D" id="3.40.960.10">
    <property type="entry name" value="VSR Endonuclease"/>
    <property type="match status" value="1"/>
</dbReference>
<organism evidence="1">
    <name type="scientific">Siphoviridae sp. ctZHD14</name>
    <dbReference type="NCBI Taxonomy" id="2827891"/>
    <lineage>
        <taxon>Viruses</taxon>
        <taxon>Duplodnaviria</taxon>
        <taxon>Heunggongvirae</taxon>
        <taxon>Uroviricota</taxon>
        <taxon>Caudoviricetes</taxon>
    </lineage>
</organism>
<evidence type="ECO:0000313" key="1">
    <source>
        <dbReference type="EMBL" id="DAF55166.1"/>
    </source>
</evidence>